<name>A0A2P5WA12_GOSBA</name>
<accession>A0A2P5WA12</accession>
<evidence type="ECO:0000313" key="2">
    <source>
        <dbReference type="Proteomes" id="UP000239757"/>
    </source>
</evidence>
<proteinExistence type="predicted"/>
<evidence type="ECO:0000313" key="1">
    <source>
        <dbReference type="EMBL" id="PPR87911.1"/>
    </source>
</evidence>
<reference evidence="1 2" key="1">
    <citation type="submission" date="2015-01" db="EMBL/GenBank/DDBJ databases">
        <title>Genome of allotetraploid Gossypium barbadense reveals genomic plasticity and fiber elongation in cotton evolution.</title>
        <authorList>
            <person name="Chen X."/>
            <person name="Liu X."/>
            <person name="Zhao B."/>
            <person name="Zheng H."/>
            <person name="Hu Y."/>
            <person name="Lu G."/>
            <person name="Yang C."/>
            <person name="Chen J."/>
            <person name="Shan C."/>
            <person name="Zhang L."/>
            <person name="Zhou Y."/>
            <person name="Wang L."/>
            <person name="Guo W."/>
            <person name="Bai Y."/>
            <person name="Ruan J."/>
            <person name="Shangguan X."/>
            <person name="Mao Y."/>
            <person name="Jiang J."/>
            <person name="Zhu Y."/>
            <person name="Lei J."/>
            <person name="Kang H."/>
            <person name="Chen S."/>
            <person name="He X."/>
            <person name="Wang R."/>
            <person name="Wang Y."/>
            <person name="Chen J."/>
            <person name="Wang L."/>
            <person name="Yu S."/>
            <person name="Wang B."/>
            <person name="Wei J."/>
            <person name="Song S."/>
            <person name="Lu X."/>
            <person name="Gao Z."/>
            <person name="Gu W."/>
            <person name="Deng X."/>
            <person name="Ma D."/>
            <person name="Wang S."/>
            <person name="Liang W."/>
            <person name="Fang L."/>
            <person name="Cai C."/>
            <person name="Zhu X."/>
            <person name="Zhou B."/>
            <person name="Zhang Y."/>
            <person name="Chen Z."/>
            <person name="Xu S."/>
            <person name="Zhu R."/>
            <person name="Wang S."/>
            <person name="Zhang T."/>
            <person name="Zhao G."/>
        </authorList>
    </citation>
    <scope>NUCLEOTIDE SEQUENCE [LARGE SCALE GENOMIC DNA]</scope>
    <source>
        <strain evidence="2">cv. Xinhai21</strain>
        <tissue evidence="1">Leaf</tissue>
    </source>
</reference>
<gene>
    <name evidence="1" type="ORF">GOBAR_AA32779</name>
</gene>
<protein>
    <submittedName>
        <fullName evidence="1">Uncharacterized protein</fullName>
    </submittedName>
</protein>
<sequence length="113" mass="12348">MAMSHSVTTLSLPVLEKFCPIFTAFSSTCDASSNFRLFAKSSFKNLTAFGIYERASINGLYSVITGFGSLWPTSSLPMLTTVSGLGYLVVIQKSTWRAVQSEFRAPGLMLVDF</sequence>
<organism evidence="1 2">
    <name type="scientific">Gossypium barbadense</name>
    <name type="common">Sea Island cotton</name>
    <name type="synonym">Hibiscus barbadensis</name>
    <dbReference type="NCBI Taxonomy" id="3634"/>
    <lineage>
        <taxon>Eukaryota</taxon>
        <taxon>Viridiplantae</taxon>
        <taxon>Streptophyta</taxon>
        <taxon>Embryophyta</taxon>
        <taxon>Tracheophyta</taxon>
        <taxon>Spermatophyta</taxon>
        <taxon>Magnoliopsida</taxon>
        <taxon>eudicotyledons</taxon>
        <taxon>Gunneridae</taxon>
        <taxon>Pentapetalae</taxon>
        <taxon>rosids</taxon>
        <taxon>malvids</taxon>
        <taxon>Malvales</taxon>
        <taxon>Malvaceae</taxon>
        <taxon>Malvoideae</taxon>
        <taxon>Gossypium</taxon>
    </lineage>
</organism>
<dbReference type="Proteomes" id="UP000239757">
    <property type="component" value="Unassembled WGS sequence"/>
</dbReference>
<dbReference type="EMBL" id="KZ668433">
    <property type="protein sequence ID" value="PPR87911.1"/>
    <property type="molecule type" value="Genomic_DNA"/>
</dbReference>
<dbReference type="AlphaFoldDB" id="A0A2P5WA12"/>